<comment type="subcellular location">
    <subcellularLocation>
        <location evidence="1">Nucleus</location>
    </subcellularLocation>
</comment>
<dbReference type="PANTHER" id="PTHR22731:SF3">
    <property type="entry name" value="RIBONUCLEASES P_MRP PROTEIN SUBUNIT POP1"/>
    <property type="match status" value="1"/>
</dbReference>
<dbReference type="Pfam" id="PF22770">
    <property type="entry name" value="POP1_C"/>
    <property type="match status" value="1"/>
</dbReference>
<evidence type="ECO:0000259" key="5">
    <source>
        <dbReference type="Pfam" id="PF08170"/>
    </source>
</evidence>
<dbReference type="STRING" id="74873.A0A084WM62"/>
<dbReference type="GO" id="GO:0005655">
    <property type="term" value="C:nucleolar ribonuclease P complex"/>
    <property type="evidence" value="ECO:0007669"/>
    <property type="project" value="InterPro"/>
</dbReference>
<evidence type="ECO:0000259" key="6">
    <source>
        <dbReference type="Pfam" id="PF22770"/>
    </source>
</evidence>
<keyword evidence="2" id="KW-0819">tRNA processing</keyword>
<dbReference type="InterPro" id="IPR012590">
    <property type="entry name" value="POPLD_dom"/>
</dbReference>
<dbReference type="OrthoDB" id="442863at2759"/>
<keyword evidence="3" id="KW-0539">Nucleus</keyword>
<feature type="domain" description="Pop1 N-terminal" evidence="4">
    <location>
        <begin position="108"/>
        <end position="176"/>
    </location>
</feature>
<sequence>MDEPNRPFDCAIGGHIYVRNMVNINEFSEDRKAEVCQMIQDMTVKTNQRKLIHQSMPLHMRRRAATHSVKRLPRRFRAVHNAQFSKSGVPDKKKRPSRKFRRKANYLQQEYERRKRASVWLETHIWHARRFHMVHRWGYRVAHRPCNKYYRAAYRATSRHCLVHDMSYEGCIEVRGDEATLKEGFRRLCSEKVGLTMAAKSFTAGNRAGFVWLYEDGAYPYRCLGRVRFLWRSAEDQTADERRSVWIFAHPTFYQKLVVQLVNVFKLTNAERETGSDPRDITQNPFSIRFPRYTATEGSVEVIELKDTINRFFLTGPLSQSVLSKVLKVYSKPEKDAHATKNWYTKFSKKNKSDGKSMLEQQASYWEAIKDLTSPGELSPGEVLALLVEDPRINRPKRRSKALPIKVPERYNFTVEQEPTARRPMCSVSPLWDETIRNRVTKEMKTMHELNQFRAAETLVPGERCVSEKWLQPVPVLLMQTPGSQDANFKRLGYGAGWELLVPAGYGLAMWHSLVLWGAKAAGQLEMDMLALESGQDRCGVPDTEFGRAEADRAHAEAVRRYFNLPNNKRINYTKLAIASPFRCPWGQLVQEWNNNRSANSSSEDQFYVLRDQDVLTKLKSAFERKVNISSIGLTSNTLVPLLLTLKTRGNPGDNGLICLPKREDLRTNKMNRAINRNDAVYTEPLRTDPNAHQRKTLRAEHLRTLKRLRSRRVREKKRQQRNTPGVLVRIAKPNNRALVEEQLRRMADLWIPARPDTVRNQCTRECFGYLTKCSFSLTEGKVTCIGYVTAKGLEKLFKICSKGTPKVLVRGIKSRNYRFASIRLLTQWS</sequence>
<reference evidence="7 9" key="1">
    <citation type="journal article" date="2014" name="BMC Genomics">
        <title>Genome sequence of Anopheles sinensis provides insight into genetics basis of mosquito competence for malaria parasites.</title>
        <authorList>
            <person name="Zhou D."/>
            <person name="Zhang D."/>
            <person name="Ding G."/>
            <person name="Shi L."/>
            <person name="Hou Q."/>
            <person name="Ye Y."/>
            <person name="Xu Y."/>
            <person name="Zhou H."/>
            <person name="Xiong C."/>
            <person name="Li S."/>
            <person name="Yu J."/>
            <person name="Hong S."/>
            <person name="Yu X."/>
            <person name="Zou P."/>
            <person name="Chen C."/>
            <person name="Chang X."/>
            <person name="Wang W."/>
            <person name="Lv Y."/>
            <person name="Sun Y."/>
            <person name="Ma L."/>
            <person name="Shen B."/>
            <person name="Zhu C."/>
        </authorList>
    </citation>
    <scope>NUCLEOTIDE SEQUENCE [LARGE SCALE GENOMIC DNA]</scope>
</reference>
<dbReference type="GO" id="GO:0000172">
    <property type="term" value="C:ribonuclease MRP complex"/>
    <property type="evidence" value="ECO:0007669"/>
    <property type="project" value="InterPro"/>
</dbReference>
<dbReference type="AlphaFoldDB" id="A0A084WM62"/>
<dbReference type="Pfam" id="PF06978">
    <property type="entry name" value="POP1_N"/>
    <property type="match status" value="2"/>
</dbReference>
<evidence type="ECO:0000256" key="3">
    <source>
        <dbReference type="ARBA" id="ARBA00023242"/>
    </source>
</evidence>
<organism evidence="7">
    <name type="scientific">Anopheles sinensis</name>
    <name type="common">Mosquito</name>
    <dbReference type="NCBI Taxonomy" id="74873"/>
    <lineage>
        <taxon>Eukaryota</taxon>
        <taxon>Metazoa</taxon>
        <taxon>Ecdysozoa</taxon>
        <taxon>Arthropoda</taxon>
        <taxon>Hexapoda</taxon>
        <taxon>Insecta</taxon>
        <taxon>Pterygota</taxon>
        <taxon>Neoptera</taxon>
        <taxon>Endopterygota</taxon>
        <taxon>Diptera</taxon>
        <taxon>Nematocera</taxon>
        <taxon>Culicoidea</taxon>
        <taxon>Culicidae</taxon>
        <taxon>Anophelinae</taxon>
        <taxon>Anopheles</taxon>
    </lineage>
</organism>
<evidence type="ECO:0000313" key="8">
    <source>
        <dbReference type="EnsemblMetazoa" id="ASIC019358-PA"/>
    </source>
</evidence>
<dbReference type="InterPro" id="IPR009723">
    <property type="entry name" value="Pop1_N"/>
</dbReference>
<evidence type="ECO:0000313" key="7">
    <source>
        <dbReference type="EMBL" id="KFB51306.1"/>
    </source>
</evidence>
<dbReference type="SUPFAM" id="SSF103025">
    <property type="entry name" value="Folate-binding domain"/>
    <property type="match status" value="1"/>
</dbReference>
<evidence type="ECO:0000256" key="2">
    <source>
        <dbReference type="ARBA" id="ARBA00022694"/>
    </source>
</evidence>
<feature type="domain" description="POPLD" evidence="5">
    <location>
        <begin position="497"/>
        <end position="586"/>
    </location>
</feature>
<dbReference type="InterPro" id="IPR055079">
    <property type="entry name" value="POP1_C"/>
</dbReference>
<dbReference type="EMBL" id="ATLV01024388">
    <property type="status" value="NOT_ANNOTATED_CDS"/>
    <property type="molecule type" value="Genomic_DNA"/>
</dbReference>
<reference evidence="8" key="2">
    <citation type="submission" date="2020-05" db="UniProtKB">
        <authorList>
            <consortium name="EnsemblMetazoa"/>
        </authorList>
    </citation>
    <scope>IDENTIFICATION</scope>
</reference>
<dbReference type="EnsemblMetazoa" id="ASIC019358-RA">
    <property type="protein sequence ID" value="ASIC019358-PA"/>
    <property type="gene ID" value="ASIC019358"/>
</dbReference>
<dbReference type="VEuPathDB" id="VectorBase:ASIS007598"/>
<dbReference type="OMA" id="RRTMSHN"/>
<dbReference type="VEuPathDB" id="VectorBase:ASIC019358"/>
<dbReference type="PANTHER" id="PTHR22731">
    <property type="entry name" value="RIBONUCLEASES P/MRP PROTEIN SUBUNIT POP1"/>
    <property type="match status" value="1"/>
</dbReference>
<gene>
    <name evidence="7" type="ORF">ZHAS_00019358</name>
</gene>
<evidence type="ECO:0000259" key="4">
    <source>
        <dbReference type="Pfam" id="PF06978"/>
    </source>
</evidence>
<accession>A0A084WM62</accession>
<keyword evidence="9" id="KW-1185">Reference proteome</keyword>
<feature type="domain" description="Pop1 N-terminal" evidence="4">
    <location>
        <begin position="27"/>
        <end position="104"/>
    </location>
</feature>
<name>A0A084WM62_ANOSI</name>
<dbReference type="GO" id="GO:0001682">
    <property type="term" value="P:tRNA 5'-leader removal"/>
    <property type="evidence" value="ECO:0007669"/>
    <property type="project" value="InterPro"/>
</dbReference>
<dbReference type="Pfam" id="PF08170">
    <property type="entry name" value="POPLD"/>
    <property type="match status" value="1"/>
</dbReference>
<proteinExistence type="predicted"/>
<evidence type="ECO:0000313" key="9">
    <source>
        <dbReference type="Proteomes" id="UP000030765"/>
    </source>
</evidence>
<evidence type="ECO:0000256" key="1">
    <source>
        <dbReference type="ARBA" id="ARBA00004123"/>
    </source>
</evidence>
<dbReference type="InterPro" id="IPR039182">
    <property type="entry name" value="Pop1"/>
</dbReference>
<dbReference type="Proteomes" id="UP000030765">
    <property type="component" value="Unassembled WGS sequence"/>
</dbReference>
<feature type="domain" description="POP1 C-terminal" evidence="6">
    <location>
        <begin position="639"/>
        <end position="826"/>
    </location>
</feature>
<dbReference type="EMBL" id="KE525351">
    <property type="protein sequence ID" value="KFB51306.1"/>
    <property type="molecule type" value="Genomic_DNA"/>
</dbReference>
<protein>
    <submittedName>
        <fullName evidence="7 8">Uncharacterized protein</fullName>
    </submittedName>
</protein>